<reference evidence="1 2" key="1">
    <citation type="submission" date="2023-05" db="EMBL/GenBank/DDBJ databases">
        <title>The complete genome of Acinetobacter sp. nov KCTC 92772.</title>
        <authorList>
            <person name="Zhou G."/>
        </authorList>
    </citation>
    <scope>NUCLEOTIDE SEQUENCE [LARGE SCALE GENOMIC DNA]</scope>
    <source>
        <strain evidence="1 2">KCTC 92772</strain>
    </source>
</reference>
<proteinExistence type="predicted"/>
<keyword evidence="2" id="KW-1185">Reference proteome</keyword>
<organism evidence="1 2">
    <name type="scientific">Acinetobacter corruptisaponis</name>
    <dbReference type="NCBI Taxonomy" id="3045147"/>
    <lineage>
        <taxon>Bacteria</taxon>
        <taxon>Pseudomonadati</taxon>
        <taxon>Pseudomonadota</taxon>
        <taxon>Gammaproteobacteria</taxon>
        <taxon>Moraxellales</taxon>
        <taxon>Moraxellaceae</taxon>
        <taxon>Acinetobacter</taxon>
    </lineage>
</organism>
<accession>A0ABY8S0H1</accession>
<dbReference type="EMBL" id="CP125669">
    <property type="protein sequence ID" value="WHP04761.1"/>
    <property type="molecule type" value="Genomic_DNA"/>
</dbReference>
<protein>
    <recommendedName>
        <fullName evidence="3">DUF2190 family protein</fullName>
    </recommendedName>
</protein>
<name>A0ABY8S0H1_9GAMM</name>
<sequence length="140" mass="14498">MTATTTPINTEYRDGILIPVALAASAIVLQGTFAVVGANGFALASAAVGGDDQVCVGVWESDAENTGANGAAVGLVRRKKQFLVANSATDPVTQAELGSQVYIEDNQTVAKTDGTGTRSVAGRFMGFDTEYTTHVWVEIA</sequence>
<evidence type="ECO:0000313" key="1">
    <source>
        <dbReference type="EMBL" id="WHP04761.1"/>
    </source>
</evidence>
<evidence type="ECO:0000313" key="2">
    <source>
        <dbReference type="Proteomes" id="UP001229836"/>
    </source>
</evidence>
<gene>
    <name evidence="1" type="ORF">QLH32_11925</name>
</gene>
<dbReference type="RefSeq" id="WP_283266398.1">
    <property type="nucleotide sequence ID" value="NZ_CP125669.1"/>
</dbReference>
<dbReference type="Proteomes" id="UP001229836">
    <property type="component" value="Chromosome"/>
</dbReference>
<evidence type="ECO:0008006" key="3">
    <source>
        <dbReference type="Google" id="ProtNLM"/>
    </source>
</evidence>